<reference evidence="1 2" key="1">
    <citation type="journal article" date="2010" name="Stand. Genomic Sci.">
        <title>Complete genome sequence of Ignisphaera aggregans type strain (AQ1.S1).</title>
        <authorList>
            <person name="Goker M."/>
            <person name="Held B."/>
            <person name="Lapidus A."/>
            <person name="Nolan M."/>
            <person name="Spring S."/>
            <person name="Yasawong M."/>
            <person name="Lucas S."/>
            <person name="Glavina Del Rio T."/>
            <person name="Tice H."/>
            <person name="Cheng J.F."/>
            <person name="Goodwin L."/>
            <person name="Tapia R."/>
            <person name="Pitluck S."/>
            <person name="Liolios K."/>
            <person name="Ivanova N."/>
            <person name="Mavromatis K."/>
            <person name="Mikhailova N."/>
            <person name="Pati A."/>
            <person name="Chen A."/>
            <person name="Palaniappan K."/>
            <person name="Brambilla E."/>
            <person name="Land M."/>
            <person name="Hauser L."/>
            <person name="Chang Y.J."/>
            <person name="Jeffries C.D."/>
            <person name="Brettin T."/>
            <person name="Detter J.C."/>
            <person name="Han C."/>
            <person name="Rohde M."/>
            <person name="Sikorski J."/>
            <person name="Woyke T."/>
            <person name="Bristow J."/>
            <person name="Eisen J.A."/>
            <person name="Markowitz V."/>
            <person name="Hugenholtz P."/>
            <person name="Kyrpides N.C."/>
            <person name="Klenk H.P."/>
        </authorList>
    </citation>
    <scope>NUCLEOTIDE SEQUENCE [LARGE SCALE GENOMIC DNA]</scope>
    <source>
        <strain evidence="2">DSM 17230 / JCM 13409 / AQ1.S1</strain>
    </source>
</reference>
<evidence type="ECO:0000313" key="2">
    <source>
        <dbReference type="Proteomes" id="UP000001304"/>
    </source>
</evidence>
<proteinExistence type="predicted"/>
<dbReference type="HOGENOM" id="CLU_2597650_0_0_2"/>
<organism evidence="1 2">
    <name type="scientific">Ignisphaera aggregans (strain DSM 17230 / JCM 13409 / AQ1.S1)</name>
    <dbReference type="NCBI Taxonomy" id="583356"/>
    <lineage>
        <taxon>Archaea</taxon>
        <taxon>Thermoproteota</taxon>
        <taxon>Thermoprotei</taxon>
        <taxon>Desulfurococcales</taxon>
        <taxon>Desulfurococcaceae</taxon>
        <taxon>Ignisphaera</taxon>
    </lineage>
</organism>
<gene>
    <name evidence="1" type="ordered locus">Igag_1711</name>
</gene>
<evidence type="ECO:0000313" key="1">
    <source>
        <dbReference type="EMBL" id="ADM28508.1"/>
    </source>
</evidence>
<dbReference type="BioCyc" id="IAGG583356:GHAH-1698-MONOMER"/>
<accession>E0SS51</accession>
<keyword evidence="2" id="KW-1185">Reference proteome</keyword>
<dbReference type="Proteomes" id="UP000001304">
    <property type="component" value="Chromosome"/>
</dbReference>
<name>E0SS51_IGNAA</name>
<dbReference type="EMBL" id="CP002098">
    <property type="protein sequence ID" value="ADM28508.1"/>
    <property type="molecule type" value="Genomic_DNA"/>
</dbReference>
<protein>
    <submittedName>
        <fullName evidence="1">Uncharacterized protein</fullName>
    </submittedName>
</protein>
<dbReference type="KEGG" id="iag:Igag_1711"/>
<sequence>MRNLSRLNITHIFGSITRIAKIFTNVVDGMKARDDGEVAQRDAEVVDGIGSESRRYVYCAVYINGMVCYERGSNGIKIL</sequence>
<dbReference type="AlphaFoldDB" id="E0SS51"/>